<gene>
    <name evidence="3" type="ORF">GCM10011335_16350</name>
</gene>
<dbReference type="SUPFAM" id="SSF51735">
    <property type="entry name" value="NAD(P)-binding Rossmann-fold domains"/>
    <property type="match status" value="1"/>
</dbReference>
<protein>
    <submittedName>
        <fullName evidence="3">Dehydrogenase</fullName>
    </submittedName>
</protein>
<dbReference type="InterPro" id="IPR051450">
    <property type="entry name" value="Gfo/Idh/MocA_Oxidoreductases"/>
</dbReference>
<dbReference type="Pfam" id="PF01408">
    <property type="entry name" value="GFO_IDH_MocA"/>
    <property type="match status" value="1"/>
</dbReference>
<evidence type="ECO:0000313" key="4">
    <source>
        <dbReference type="Proteomes" id="UP000613160"/>
    </source>
</evidence>
<reference evidence="3" key="1">
    <citation type="journal article" date="2014" name="Int. J. Syst. Evol. Microbiol.">
        <title>Complete genome sequence of Corynebacterium casei LMG S-19264T (=DSM 44701T), isolated from a smear-ripened cheese.</title>
        <authorList>
            <consortium name="US DOE Joint Genome Institute (JGI-PGF)"/>
            <person name="Walter F."/>
            <person name="Albersmeier A."/>
            <person name="Kalinowski J."/>
            <person name="Ruckert C."/>
        </authorList>
    </citation>
    <scope>NUCLEOTIDE SEQUENCE</scope>
    <source>
        <strain evidence="3">CGMCC 1.15493</strain>
    </source>
</reference>
<dbReference type="Pfam" id="PF22725">
    <property type="entry name" value="GFO_IDH_MocA_C3"/>
    <property type="match status" value="1"/>
</dbReference>
<comment type="caution">
    <text evidence="3">The sequence shown here is derived from an EMBL/GenBank/DDBJ whole genome shotgun (WGS) entry which is preliminary data.</text>
</comment>
<dbReference type="RefSeq" id="WP_244639948.1">
    <property type="nucleotide sequence ID" value="NZ_BMJJ01000003.1"/>
</dbReference>
<dbReference type="PANTHER" id="PTHR43377:SF1">
    <property type="entry name" value="BILIVERDIN REDUCTASE A"/>
    <property type="match status" value="1"/>
</dbReference>
<dbReference type="InterPro" id="IPR055170">
    <property type="entry name" value="GFO_IDH_MocA-like_dom"/>
</dbReference>
<sequence length="308" mass="32617">MTDRLRIGVIGCGVMGAHHVRTVAASPAARLVGVVDPDEARRTAVAAANAVPGHADVAALLAAGIDGAVIAAPTARHHAMAAELLSAGVHVLVEKPIAATADEARDLVALAQARDLRLMVGHVERFNPALAALKAALAGEDVRSIVITRASPYPARIGDVGIVLDLAVHDIDLIRWIAASEIAEHQALVSQTLGAHEDSALLQFRTSGGAIASINTNWLTPFRQRRMEVATRDHFFVCDMLQRTVTVFRDYGKDGSFRQRALFVPASDPLAAEHAAFYAAIRGEAEVPVSGHDGLRSLEIALACLSQR</sequence>
<dbReference type="AlphaFoldDB" id="A0A916XVI3"/>
<organism evidence="3 4">
    <name type="scientific">Aureimonas glaciei</name>
    <dbReference type="NCBI Taxonomy" id="1776957"/>
    <lineage>
        <taxon>Bacteria</taxon>
        <taxon>Pseudomonadati</taxon>
        <taxon>Pseudomonadota</taxon>
        <taxon>Alphaproteobacteria</taxon>
        <taxon>Hyphomicrobiales</taxon>
        <taxon>Aurantimonadaceae</taxon>
        <taxon>Aureimonas</taxon>
    </lineage>
</organism>
<accession>A0A916XVI3</accession>
<feature type="domain" description="GFO/IDH/MocA-like oxidoreductase" evidence="2">
    <location>
        <begin position="159"/>
        <end position="230"/>
    </location>
</feature>
<dbReference type="EMBL" id="BMJJ01000003">
    <property type="protein sequence ID" value="GGD14278.1"/>
    <property type="molecule type" value="Genomic_DNA"/>
</dbReference>
<dbReference type="Proteomes" id="UP000613160">
    <property type="component" value="Unassembled WGS sequence"/>
</dbReference>
<evidence type="ECO:0000259" key="1">
    <source>
        <dbReference type="Pfam" id="PF01408"/>
    </source>
</evidence>
<dbReference type="SUPFAM" id="SSF55347">
    <property type="entry name" value="Glyceraldehyde-3-phosphate dehydrogenase-like, C-terminal domain"/>
    <property type="match status" value="1"/>
</dbReference>
<proteinExistence type="predicted"/>
<dbReference type="PANTHER" id="PTHR43377">
    <property type="entry name" value="BILIVERDIN REDUCTASE A"/>
    <property type="match status" value="1"/>
</dbReference>
<dbReference type="Gene3D" id="3.30.360.10">
    <property type="entry name" value="Dihydrodipicolinate Reductase, domain 2"/>
    <property type="match status" value="1"/>
</dbReference>
<evidence type="ECO:0000313" key="3">
    <source>
        <dbReference type="EMBL" id="GGD14278.1"/>
    </source>
</evidence>
<keyword evidence="4" id="KW-1185">Reference proteome</keyword>
<dbReference type="InterPro" id="IPR000683">
    <property type="entry name" value="Gfo/Idh/MocA-like_OxRdtase_N"/>
</dbReference>
<dbReference type="Gene3D" id="3.40.50.720">
    <property type="entry name" value="NAD(P)-binding Rossmann-like Domain"/>
    <property type="match status" value="1"/>
</dbReference>
<evidence type="ECO:0000259" key="2">
    <source>
        <dbReference type="Pfam" id="PF22725"/>
    </source>
</evidence>
<reference evidence="3" key="2">
    <citation type="submission" date="2020-09" db="EMBL/GenBank/DDBJ databases">
        <authorList>
            <person name="Sun Q."/>
            <person name="Zhou Y."/>
        </authorList>
    </citation>
    <scope>NUCLEOTIDE SEQUENCE</scope>
    <source>
        <strain evidence="3">CGMCC 1.15493</strain>
    </source>
</reference>
<dbReference type="InterPro" id="IPR036291">
    <property type="entry name" value="NAD(P)-bd_dom_sf"/>
</dbReference>
<dbReference type="GO" id="GO:0000166">
    <property type="term" value="F:nucleotide binding"/>
    <property type="evidence" value="ECO:0007669"/>
    <property type="project" value="InterPro"/>
</dbReference>
<name>A0A916XVI3_9HYPH</name>
<feature type="domain" description="Gfo/Idh/MocA-like oxidoreductase N-terminal" evidence="1">
    <location>
        <begin position="5"/>
        <end position="122"/>
    </location>
</feature>